<evidence type="ECO:0000256" key="8">
    <source>
        <dbReference type="SAM" id="Phobius"/>
    </source>
</evidence>
<comment type="caution">
    <text evidence="9">The sequence shown here is derived from an EMBL/GenBank/DDBJ whole genome shotgun (WGS) entry which is preliminary data.</text>
</comment>
<keyword evidence="8" id="KW-0812">Transmembrane</keyword>
<sequence>MPALAADQLAASHVTPTVRGGGALYIKSNARLDSISVTDCAAAYGAAIHIGAPKRFDVRVSGALFRGNSAPFAGAVYVENGADAAVTFSDCQFLDNEATKDAGGALVAGGATSTTVITSTFEGNSAIFRGGALMKSSNAELHLNGNVFRRNRSTNGGAAYFQGIDRDGKQWLEGNAFEDNVADVNGGALYMEFGVVGAAAGCSFTGNRAGKGGAVFATDVLNFSFADASFAGNAAASAGGAVLQERGTAAALQLSGAGTRFRNNTATCCYARSLPPEGRAELSAAGATCADFEAENGGSCCTVGQYAVPGADTCAVCDTRKVDCDALGATFDALRLRAGYWVAALGLQQSDVVPCFNADACRGGLPLADATQVNTTDGYCAEGYMGPYCAVCASGYSATIRQSCERCEGSAAALLGAAAAAVLLAVALLLWWYASAFTDADNAQAAAAAGRASSGAVSGAALAALHALRIPLVVFQIVTQFVSISGVQFPPIYQDFLRWLSVVNLGIVLLPLSCVVDTDFYTTLLVATLAPLVVIAALVAGQRCAQRRVKTAAQCAAFSSSGAFALSLPRDISGAASASALADQFEGLGRSEGGAQQRQRRRGLLRCVPRRTACRRFSRSILVMLAERGHQIVLAFTFVIFSGVSTVCFQTFACDTLPGTDQRWLRADYSISCNAPKHTFYLAYAAVFVLVYPVGIPALYAWYLWRARDTLRARAQLALDVPSAAAIAAAADASTADRAAARSGSTLYRSSGGGGGGSSLYHRSSASSRRSMGMLSLAGSTLSLRHVLRATLRHESSRLEALRAAEAVPALSLTAFLWRPYRPDRYYWELWECLRRLLLTGALVFTFPGSPGQSAMACALAIVTLAAYGRAAPHATGADARVYTLGGVILALNMLAALLLASGAVEDGKHGANVLGALLIALNVALLLAAVAQVLFITRTVVQEVSEPLRGKSLSAAAAAAAMGDGGGCGGGSSGLLHSDAGARLQQSLAVTAAADVPAESAPMSHVTADGTARTARRSASAYA</sequence>
<dbReference type="InterPro" id="IPR012334">
    <property type="entry name" value="Pectin_lyas_fold"/>
</dbReference>
<dbReference type="Proteomes" id="UP000664859">
    <property type="component" value="Unassembled WGS sequence"/>
</dbReference>
<dbReference type="GO" id="GO:0005576">
    <property type="term" value="C:extracellular region"/>
    <property type="evidence" value="ECO:0007669"/>
    <property type="project" value="UniProtKB-SubCell"/>
</dbReference>
<dbReference type="InterPro" id="IPR011050">
    <property type="entry name" value="Pectin_lyase_fold/virulence"/>
</dbReference>
<name>A0A835Z9Z7_9STRA</name>
<dbReference type="SUPFAM" id="SSF51126">
    <property type="entry name" value="Pectin lyase-like"/>
    <property type="match status" value="1"/>
</dbReference>
<evidence type="ECO:0000256" key="6">
    <source>
        <dbReference type="ARBA" id="ARBA00023136"/>
    </source>
</evidence>
<feature type="transmembrane region" description="Helical" evidence="8">
    <location>
        <begin position="496"/>
        <end position="514"/>
    </location>
</feature>
<dbReference type="Gene3D" id="2.160.20.10">
    <property type="entry name" value="Single-stranded right-handed beta-helix, Pectin lyase-like"/>
    <property type="match status" value="1"/>
</dbReference>
<evidence type="ECO:0000256" key="5">
    <source>
        <dbReference type="ARBA" id="ARBA00022729"/>
    </source>
</evidence>
<keyword evidence="5" id="KW-0732">Signal</keyword>
<feature type="transmembrane region" description="Helical" evidence="8">
    <location>
        <begin position="411"/>
        <end position="434"/>
    </location>
</feature>
<dbReference type="InterPro" id="IPR003368">
    <property type="entry name" value="POMP_repeat"/>
</dbReference>
<evidence type="ECO:0000256" key="2">
    <source>
        <dbReference type="ARBA" id="ARBA00004442"/>
    </source>
</evidence>
<feature type="transmembrane region" description="Helical" evidence="8">
    <location>
        <begin position="880"/>
        <end position="902"/>
    </location>
</feature>
<keyword evidence="6 8" id="KW-0472">Membrane</keyword>
<dbReference type="EMBL" id="JAFCMP010000088">
    <property type="protein sequence ID" value="KAG5187595.1"/>
    <property type="molecule type" value="Genomic_DNA"/>
</dbReference>
<keyword evidence="4" id="KW-0964">Secreted</keyword>
<dbReference type="Pfam" id="PF02415">
    <property type="entry name" value="Chlam_PMP"/>
    <property type="match status" value="1"/>
</dbReference>
<dbReference type="AlphaFoldDB" id="A0A835Z9Z7"/>
<dbReference type="PANTHER" id="PTHR11319">
    <property type="entry name" value="G PROTEIN-COUPLED RECEPTOR-RELATED"/>
    <property type="match status" value="1"/>
</dbReference>
<gene>
    <name evidence="9" type="ORF">JKP88DRAFT_307196</name>
</gene>
<dbReference type="PANTHER" id="PTHR11319:SF35">
    <property type="entry name" value="OUTER MEMBRANE PROTEIN PMPC-RELATED"/>
    <property type="match status" value="1"/>
</dbReference>
<accession>A0A835Z9Z7</accession>
<evidence type="ECO:0000256" key="4">
    <source>
        <dbReference type="ARBA" id="ARBA00022525"/>
    </source>
</evidence>
<keyword evidence="10" id="KW-1185">Reference proteome</keyword>
<comment type="subcellular location">
    <subcellularLocation>
        <location evidence="1">Cell envelope</location>
    </subcellularLocation>
    <subcellularLocation>
        <location evidence="2">Cell outer membrane</location>
    </subcellularLocation>
    <subcellularLocation>
        <location evidence="3">Secreted</location>
    </subcellularLocation>
</comment>
<feature type="transmembrane region" description="Helical" evidence="8">
    <location>
        <begin position="632"/>
        <end position="653"/>
    </location>
</feature>
<evidence type="ECO:0000313" key="9">
    <source>
        <dbReference type="EMBL" id="KAG5187595.1"/>
    </source>
</evidence>
<evidence type="ECO:0000256" key="3">
    <source>
        <dbReference type="ARBA" id="ARBA00004613"/>
    </source>
</evidence>
<evidence type="ECO:0000256" key="1">
    <source>
        <dbReference type="ARBA" id="ARBA00004196"/>
    </source>
</evidence>
<keyword evidence="8" id="KW-1133">Transmembrane helix</keyword>
<evidence type="ECO:0000313" key="10">
    <source>
        <dbReference type="Proteomes" id="UP000664859"/>
    </source>
</evidence>
<keyword evidence="7" id="KW-0998">Cell outer membrane</keyword>
<organism evidence="9 10">
    <name type="scientific">Tribonema minus</name>
    <dbReference type="NCBI Taxonomy" id="303371"/>
    <lineage>
        <taxon>Eukaryota</taxon>
        <taxon>Sar</taxon>
        <taxon>Stramenopiles</taxon>
        <taxon>Ochrophyta</taxon>
        <taxon>PX clade</taxon>
        <taxon>Xanthophyceae</taxon>
        <taxon>Tribonematales</taxon>
        <taxon>Tribonemataceae</taxon>
        <taxon>Tribonema</taxon>
    </lineage>
</organism>
<evidence type="ECO:0000256" key="7">
    <source>
        <dbReference type="ARBA" id="ARBA00023237"/>
    </source>
</evidence>
<reference evidence="9" key="1">
    <citation type="submission" date="2021-02" db="EMBL/GenBank/DDBJ databases">
        <title>First Annotated Genome of the Yellow-green Alga Tribonema minus.</title>
        <authorList>
            <person name="Mahan K.M."/>
        </authorList>
    </citation>
    <scope>NUCLEOTIDE SEQUENCE</scope>
    <source>
        <strain evidence="9">UTEX B ZZ1240</strain>
    </source>
</reference>
<proteinExistence type="predicted"/>
<feature type="transmembrane region" description="Helical" evidence="8">
    <location>
        <begin position="914"/>
        <end position="937"/>
    </location>
</feature>
<protein>
    <submittedName>
        <fullName evidence="9">Uncharacterized protein</fullName>
    </submittedName>
</protein>
<feature type="transmembrane region" description="Helical" evidence="8">
    <location>
        <begin position="520"/>
        <end position="540"/>
    </location>
</feature>
<feature type="transmembrane region" description="Helical" evidence="8">
    <location>
        <begin position="681"/>
        <end position="705"/>
    </location>
</feature>